<dbReference type="GO" id="GO:0030313">
    <property type="term" value="C:cell envelope"/>
    <property type="evidence" value="ECO:0007669"/>
    <property type="project" value="UniProtKB-SubCell"/>
</dbReference>
<feature type="domain" description="Thioredoxin" evidence="7">
    <location>
        <begin position="44"/>
        <end position="187"/>
    </location>
</feature>
<feature type="signal peptide" evidence="6">
    <location>
        <begin position="1"/>
        <end position="22"/>
    </location>
</feature>
<evidence type="ECO:0000256" key="1">
    <source>
        <dbReference type="ARBA" id="ARBA00004196"/>
    </source>
</evidence>
<keyword evidence="6" id="KW-0732">Signal</keyword>
<evidence type="ECO:0000256" key="2">
    <source>
        <dbReference type="ARBA" id="ARBA00022748"/>
    </source>
</evidence>
<keyword evidence="4" id="KW-1015">Disulfide bond</keyword>
<keyword evidence="2" id="KW-0201">Cytochrome c-type biogenesis</keyword>
<reference evidence="8 9" key="1">
    <citation type="submission" date="2018-10" db="EMBL/GenBank/DDBJ databases">
        <title>Aeromicrobium sp. 9W16Y-2 whole genome shotgun sequence.</title>
        <authorList>
            <person name="Li F."/>
        </authorList>
    </citation>
    <scope>NUCLEOTIDE SEQUENCE [LARGE SCALE GENOMIC DNA]</scope>
    <source>
        <strain evidence="8 9">9W16Y-2</strain>
    </source>
</reference>
<accession>A0A3L8PNR4</accession>
<evidence type="ECO:0000256" key="6">
    <source>
        <dbReference type="SAM" id="SignalP"/>
    </source>
</evidence>
<dbReference type="PANTHER" id="PTHR42852">
    <property type="entry name" value="THIOL:DISULFIDE INTERCHANGE PROTEIN DSBE"/>
    <property type="match status" value="1"/>
</dbReference>
<dbReference type="Proteomes" id="UP000282515">
    <property type="component" value="Unassembled WGS sequence"/>
</dbReference>
<evidence type="ECO:0000259" key="7">
    <source>
        <dbReference type="PROSITE" id="PS51352"/>
    </source>
</evidence>
<proteinExistence type="predicted"/>
<keyword evidence="3" id="KW-0812">Transmembrane</keyword>
<dbReference type="CDD" id="cd02966">
    <property type="entry name" value="TlpA_like_family"/>
    <property type="match status" value="1"/>
</dbReference>
<dbReference type="PROSITE" id="PS51257">
    <property type="entry name" value="PROKAR_LIPOPROTEIN"/>
    <property type="match status" value="1"/>
</dbReference>
<gene>
    <name evidence="8" type="ORF">D9V41_07880</name>
</gene>
<dbReference type="OrthoDB" id="9796554at2"/>
<evidence type="ECO:0000256" key="4">
    <source>
        <dbReference type="ARBA" id="ARBA00023157"/>
    </source>
</evidence>
<dbReference type="EMBL" id="RDBF01000004">
    <property type="protein sequence ID" value="RLV56333.1"/>
    <property type="molecule type" value="Genomic_DNA"/>
</dbReference>
<dbReference type="GO" id="GO:0017004">
    <property type="term" value="P:cytochrome complex assembly"/>
    <property type="evidence" value="ECO:0007669"/>
    <property type="project" value="UniProtKB-KW"/>
</dbReference>
<dbReference type="InterPro" id="IPR036249">
    <property type="entry name" value="Thioredoxin-like_sf"/>
</dbReference>
<dbReference type="PROSITE" id="PS00194">
    <property type="entry name" value="THIOREDOXIN_1"/>
    <property type="match status" value="1"/>
</dbReference>
<keyword evidence="3" id="KW-0735">Signal-anchor</keyword>
<evidence type="ECO:0000256" key="3">
    <source>
        <dbReference type="ARBA" id="ARBA00022968"/>
    </source>
</evidence>
<evidence type="ECO:0000256" key="5">
    <source>
        <dbReference type="ARBA" id="ARBA00023284"/>
    </source>
</evidence>
<dbReference type="PROSITE" id="PS51352">
    <property type="entry name" value="THIOREDOXIN_2"/>
    <property type="match status" value="1"/>
</dbReference>
<dbReference type="GO" id="GO:0016491">
    <property type="term" value="F:oxidoreductase activity"/>
    <property type="evidence" value="ECO:0007669"/>
    <property type="project" value="InterPro"/>
</dbReference>
<name>A0A3L8PNR4_9ACTN</name>
<dbReference type="InterPro" id="IPR013766">
    <property type="entry name" value="Thioredoxin_domain"/>
</dbReference>
<protein>
    <submittedName>
        <fullName evidence="8">TlpA family protein disulfide reductase</fullName>
    </submittedName>
</protein>
<sequence length="190" mass="20403">MRRGVRAAIVAALLVVLTAACTGIEDGGTDGYISGDGTITTLDPSDREKVPELTGVDLDGEEISTADFSGQTIVVNLWGSWCPPCRKEMPMLKEVSEQYADKNVQFLGLLTRDTPAAAKAFNDKIGITYPSIVDDAGENQLAFADALPSQAVPTTWILDEKGRVAARILDPELDASTLAELIEYVRKSTQ</sequence>
<dbReference type="InterPro" id="IPR013740">
    <property type="entry name" value="Redoxin"/>
</dbReference>
<dbReference type="InterPro" id="IPR050553">
    <property type="entry name" value="Thioredoxin_ResA/DsbE_sf"/>
</dbReference>
<keyword evidence="5" id="KW-0676">Redox-active center</keyword>
<comment type="caution">
    <text evidence="8">The sequence shown here is derived from an EMBL/GenBank/DDBJ whole genome shotgun (WGS) entry which is preliminary data.</text>
</comment>
<feature type="chain" id="PRO_5018051908" evidence="6">
    <location>
        <begin position="23"/>
        <end position="190"/>
    </location>
</feature>
<evidence type="ECO:0000313" key="8">
    <source>
        <dbReference type="EMBL" id="RLV56333.1"/>
    </source>
</evidence>
<dbReference type="PANTHER" id="PTHR42852:SF6">
    <property type="entry name" value="THIOL:DISULFIDE INTERCHANGE PROTEIN DSBE"/>
    <property type="match status" value="1"/>
</dbReference>
<dbReference type="SUPFAM" id="SSF52833">
    <property type="entry name" value="Thioredoxin-like"/>
    <property type="match status" value="1"/>
</dbReference>
<keyword evidence="9" id="KW-1185">Reference proteome</keyword>
<evidence type="ECO:0000313" key="9">
    <source>
        <dbReference type="Proteomes" id="UP000282515"/>
    </source>
</evidence>
<comment type="subcellular location">
    <subcellularLocation>
        <location evidence="1">Cell envelope</location>
    </subcellularLocation>
</comment>
<organism evidence="8 9">
    <name type="scientific">Aeromicrobium phragmitis</name>
    <dbReference type="NCBI Taxonomy" id="2478914"/>
    <lineage>
        <taxon>Bacteria</taxon>
        <taxon>Bacillati</taxon>
        <taxon>Actinomycetota</taxon>
        <taxon>Actinomycetes</taxon>
        <taxon>Propionibacteriales</taxon>
        <taxon>Nocardioidaceae</taxon>
        <taxon>Aeromicrobium</taxon>
    </lineage>
</organism>
<dbReference type="AlphaFoldDB" id="A0A3L8PNR4"/>
<dbReference type="Gene3D" id="3.40.30.10">
    <property type="entry name" value="Glutaredoxin"/>
    <property type="match status" value="1"/>
</dbReference>
<dbReference type="InterPro" id="IPR017937">
    <property type="entry name" value="Thioredoxin_CS"/>
</dbReference>
<dbReference type="Pfam" id="PF08534">
    <property type="entry name" value="Redoxin"/>
    <property type="match status" value="1"/>
</dbReference>